<name>A0A1Y5HTN4_OLEAN</name>
<sequence length="130" mass="14970">MLDVHIDDFFKDCAVILLHGFKYFPAKQVLYVEDICGPDDADEFGLHSPRHLAAFGAIIWLQEEGYIRFTEVDRQESVDDFVLASKAFTRLLHADSEDPTTSLAQKIEFVRLQNDSTSLAHLMREHFLLR</sequence>
<dbReference type="AlphaFoldDB" id="A0A1Y5HTN4"/>
<organism evidence="1 2">
    <name type="scientific">Oleispira antarctica</name>
    <dbReference type="NCBI Taxonomy" id="188908"/>
    <lineage>
        <taxon>Bacteria</taxon>
        <taxon>Pseudomonadati</taxon>
        <taxon>Pseudomonadota</taxon>
        <taxon>Gammaproteobacteria</taxon>
        <taxon>Oceanospirillales</taxon>
        <taxon>Oceanospirillaceae</taxon>
        <taxon>Oleispira</taxon>
    </lineage>
</organism>
<reference evidence="2" key="1">
    <citation type="journal article" date="2017" name="Proc. Natl. Acad. Sci. U.S.A.">
        <title>Simulation of Deepwater Horizon oil plume reveals substrate specialization within a complex community of hydrocarbon degraders.</title>
        <authorList>
            <person name="Hu P."/>
            <person name="Dubinsky E.A."/>
            <person name="Probst A.J."/>
            <person name="Wang J."/>
            <person name="Sieber C.M.K."/>
            <person name="Tom L.M."/>
            <person name="Gardinali P."/>
            <person name="Banfield J.F."/>
            <person name="Atlas R.M."/>
            <person name="Andersen G.L."/>
        </authorList>
    </citation>
    <scope>NUCLEOTIDE SEQUENCE [LARGE SCALE GENOMIC DNA]</scope>
</reference>
<evidence type="ECO:0000313" key="1">
    <source>
        <dbReference type="EMBL" id="OUS38452.1"/>
    </source>
</evidence>
<evidence type="ECO:0000313" key="2">
    <source>
        <dbReference type="Proteomes" id="UP000227088"/>
    </source>
</evidence>
<proteinExistence type="predicted"/>
<comment type="caution">
    <text evidence="1">The sequence shown here is derived from an EMBL/GenBank/DDBJ whole genome shotgun (WGS) entry which is preliminary data.</text>
</comment>
<dbReference type="EMBL" id="MABE01000606">
    <property type="protein sequence ID" value="OUS38452.1"/>
    <property type="molecule type" value="Genomic_DNA"/>
</dbReference>
<protein>
    <submittedName>
        <fullName evidence="1">Uncharacterized protein</fullName>
    </submittedName>
</protein>
<gene>
    <name evidence="1" type="ORF">A9R00_10465</name>
</gene>
<dbReference type="Proteomes" id="UP000227088">
    <property type="component" value="Unassembled WGS sequence"/>
</dbReference>
<accession>A0A1Y5HTN4</accession>